<keyword evidence="2" id="KW-0418">Kinase</keyword>
<protein>
    <submittedName>
        <fullName evidence="2">Two-component system, LytTR family, sensor histidine kinase AgrC</fullName>
    </submittedName>
</protein>
<feature type="transmembrane region" description="Helical" evidence="1">
    <location>
        <begin position="186"/>
        <end position="208"/>
    </location>
</feature>
<evidence type="ECO:0000256" key="1">
    <source>
        <dbReference type="SAM" id="Phobius"/>
    </source>
</evidence>
<evidence type="ECO:0000313" key="2">
    <source>
        <dbReference type="EMBL" id="WYK00157.1"/>
    </source>
</evidence>
<keyword evidence="1" id="KW-0472">Membrane</keyword>
<keyword evidence="3" id="KW-1185">Reference proteome</keyword>
<feature type="transmembrane region" description="Helical" evidence="1">
    <location>
        <begin position="5"/>
        <end position="22"/>
    </location>
</feature>
<feature type="transmembrane region" description="Helical" evidence="1">
    <location>
        <begin position="118"/>
        <end position="137"/>
    </location>
</feature>
<dbReference type="GO" id="GO:0016301">
    <property type="term" value="F:kinase activity"/>
    <property type="evidence" value="ECO:0007669"/>
    <property type="project" value="UniProtKB-KW"/>
</dbReference>
<keyword evidence="2" id="KW-0808">Transferase</keyword>
<proteinExistence type="predicted"/>
<dbReference type="GO" id="GO:0042802">
    <property type="term" value="F:identical protein binding"/>
    <property type="evidence" value="ECO:0007669"/>
    <property type="project" value="TreeGrafter"/>
</dbReference>
<feature type="transmembrane region" description="Helical" evidence="1">
    <location>
        <begin position="34"/>
        <end position="64"/>
    </location>
</feature>
<dbReference type="PANTHER" id="PTHR40448">
    <property type="entry name" value="TWO-COMPONENT SENSOR HISTIDINE KINASE"/>
    <property type="match status" value="1"/>
</dbReference>
<feature type="transmembrane region" description="Helical" evidence="1">
    <location>
        <begin position="157"/>
        <end position="174"/>
    </location>
</feature>
<sequence>MSFPFFAILLSLNYLQLIWFLGNKKYTSSNQTTILSSILIFHCLFIFLFQTPFIVFLLFLFVVLQPIFIVCHLKSWLLMALFLYLESSLIIISWLFLYDLPVYLLRIGLVSTELHQQLLPFLLVGQQFLLFIFILWVKWFDQKFGLFDSIAHVQKNYKVTVILLTILLVFLYFLRQFAVYNSSYSSFLYLTVILLGLNSVFHFTVYVYSRYYQEQLRKLILSQQYNKDLDKITLADEFRHDYRSILVSLMGYIEEDRLEEASAFILSVTDYSKNLLEEDSYDQLNRLASPPIQGLLLRFIEQCEEKGIHLNISIPQKIHDADISIRLIDFIRCLSALLDFIVNRQTRYQDKSIYFTLKKTPQDLLIEISNLPKQQLSEIRQPEYLITDKKMPKPSELTNVQTILKNYRNTTSVFYFDQQNLLITLSLQLKYVSIVPEK</sequence>
<dbReference type="PANTHER" id="PTHR40448:SF1">
    <property type="entry name" value="TWO-COMPONENT SENSOR HISTIDINE KINASE"/>
    <property type="match status" value="1"/>
</dbReference>
<reference evidence="2" key="2">
    <citation type="submission" date="2024-03" db="EMBL/GenBank/DDBJ databases">
        <title>The Genome Sequence of Enterococcus sp. DIV0205d.</title>
        <authorList>
            <consortium name="The Broad Institute Genomics Platform"/>
            <consortium name="The Broad Institute Microbial Omics Core"/>
            <consortium name="The Broad Institute Genomic Center for Infectious Diseases"/>
            <person name="Earl A."/>
            <person name="Manson A."/>
            <person name="Gilmore M."/>
            <person name="Schwartman J."/>
            <person name="Shea T."/>
            <person name="Abouelleil A."/>
            <person name="Cao P."/>
            <person name="Chapman S."/>
            <person name="Cusick C."/>
            <person name="Young S."/>
            <person name="Neafsey D."/>
            <person name="Nusbaum C."/>
            <person name="Birren B."/>
        </authorList>
    </citation>
    <scope>NUCLEOTIDE SEQUENCE</scope>
    <source>
        <strain evidence="2">7F3_DIV0205</strain>
    </source>
</reference>
<keyword evidence="1" id="KW-1133">Transmembrane helix</keyword>
<evidence type="ECO:0000313" key="3">
    <source>
        <dbReference type="Proteomes" id="UP000194948"/>
    </source>
</evidence>
<name>A0AAQ3W8P7_9ENTE</name>
<keyword evidence="1" id="KW-0812">Transmembrane</keyword>
<feature type="transmembrane region" description="Helical" evidence="1">
    <location>
        <begin position="76"/>
        <end position="98"/>
    </location>
</feature>
<dbReference type="RefSeq" id="WP_086313718.1">
    <property type="nucleotide sequence ID" value="NZ_CP147244.1"/>
</dbReference>
<accession>A0AAQ3W8P7</accession>
<reference evidence="2" key="1">
    <citation type="submission" date="2017-05" db="EMBL/GenBank/DDBJ databases">
        <authorList>
            <consortium name="The Broad Institute Genomics Platform"/>
            <consortium name="The Broad Institute Genomic Center for Infectious Diseases"/>
            <person name="Earl A."/>
            <person name="Manson A."/>
            <person name="Schwartman J."/>
            <person name="Gilmore M."/>
            <person name="Abouelleil A."/>
            <person name="Cao P."/>
            <person name="Chapman S."/>
            <person name="Cusick C."/>
            <person name="Shea T."/>
            <person name="Young S."/>
            <person name="Neafsey D."/>
            <person name="Nusbaum C."/>
            <person name="Birren B."/>
        </authorList>
    </citation>
    <scope>NUCLEOTIDE SEQUENCE</scope>
    <source>
        <strain evidence="2">7F3_DIV0205</strain>
    </source>
</reference>
<gene>
    <name evidence="2" type="ORF">A5821_001251</name>
</gene>
<dbReference type="InterPro" id="IPR036890">
    <property type="entry name" value="HATPase_C_sf"/>
</dbReference>
<dbReference type="EMBL" id="CP147244">
    <property type="protein sequence ID" value="WYK00157.1"/>
    <property type="molecule type" value="Genomic_DNA"/>
</dbReference>
<dbReference type="Gene3D" id="3.30.565.10">
    <property type="entry name" value="Histidine kinase-like ATPase, C-terminal domain"/>
    <property type="match status" value="1"/>
</dbReference>
<organism evidence="2 3">
    <name type="scientific">Candidatus Enterococcus palustris</name>
    <dbReference type="NCBI Taxonomy" id="1834189"/>
    <lineage>
        <taxon>Bacteria</taxon>
        <taxon>Bacillati</taxon>
        <taxon>Bacillota</taxon>
        <taxon>Bacilli</taxon>
        <taxon>Lactobacillales</taxon>
        <taxon>Enterococcaceae</taxon>
        <taxon>Enterococcus</taxon>
    </lineage>
</organism>
<dbReference type="AlphaFoldDB" id="A0AAQ3W8P7"/>
<dbReference type="Proteomes" id="UP000194948">
    <property type="component" value="Chromosome"/>
</dbReference>